<dbReference type="OrthoDB" id="1679871at2759"/>
<dbReference type="AlphaFoldDB" id="A0A2P5BGM6"/>
<dbReference type="InParanoid" id="A0A2P5BGM6"/>
<name>A0A2P5BGM6_TREOI</name>
<reference evidence="3" key="1">
    <citation type="submission" date="2016-06" db="EMBL/GenBank/DDBJ databases">
        <title>Parallel loss of symbiosis genes in relatives of nitrogen-fixing non-legume Parasponia.</title>
        <authorList>
            <person name="Van Velzen R."/>
            <person name="Holmer R."/>
            <person name="Bu F."/>
            <person name="Rutten L."/>
            <person name="Van Zeijl A."/>
            <person name="Liu W."/>
            <person name="Santuari L."/>
            <person name="Cao Q."/>
            <person name="Sharma T."/>
            <person name="Shen D."/>
            <person name="Roswanjaya Y."/>
            <person name="Wardhani T."/>
            <person name="Kalhor M.S."/>
            <person name="Jansen J."/>
            <person name="Van den Hoogen J."/>
            <person name="Gungor B."/>
            <person name="Hartog M."/>
            <person name="Hontelez J."/>
            <person name="Verver J."/>
            <person name="Yang W.-C."/>
            <person name="Schijlen E."/>
            <person name="Repin R."/>
            <person name="Schilthuizen M."/>
            <person name="Schranz E."/>
            <person name="Heidstra R."/>
            <person name="Miyata K."/>
            <person name="Fedorova E."/>
            <person name="Kohlen W."/>
            <person name="Bisseling T."/>
            <person name="Smit S."/>
            <person name="Geurts R."/>
        </authorList>
    </citation>
    <scope>NUCLEOTIDE SEQUENCE [LARGE SCALE GENOMIC DNA]</scope>
    <source>
        <strain evidence="3">cv. RG33-2</strain>
    </source>
</reference>
<dbReference type="Proteomes" id="UP000237000">
    <property type="component" value="Unassembled WGS sequence"/>
</dbReference>
<gene>
    <name evidence="2" type="ORF">TorRG33x02_321740</name>
</gene>
<feature type="compositionally biased region" description="Low complexity" evidence="1">
    <location>
        <begin position="19"/>
        <end position="31"/>
    </location>
</feature>
<protein>
    <submittedName>
        <fullName evidence="2">Uncharacterized protein</fullName>
    </submittedName>
</protein>
<dbReference type="PANTHER" id="PTHR33287">
    <property type="entry name" value="OS03G0453550 PROTEIN"/>
    <property type="match status" value="1"/>
</dbReference>
<feature type="region of interest" description="Disordered" evidence="1">
    <location>
        <begin position="1"/>
        <end position="39"/>
    </location>
</feature>
<keyword evidence="3" id="KW-1185">Reference proteome</keyword>
<evidence type="ECO:0000313" key="3">
    <source>
        <dbReference type="Proteomes" id="UP000237000"/>
    </source>
</evidence>
<accession>A0A2P5BGM6</accession>
<feature type="non-terminal residue" evidence="2">
    <location>
        <position position="1"/>
    </location>
</feature>
<evidence type="ECO:0000256" key="1">
    <source>
        <dbReference type="SAM" id="MobiDB-lite"/>
    </source>
</evidence>
<dbReference type="PANTHER" id="PTHR33287:SF2">
    <property type="entry name" value="TRANSMEMBRANE PROTEIN"/>
    <property type="match status" value="1"/>
</dbReference>
<dbReference type="EMBL" id="JXTC01000525">
    <property type="protein sequence ID" value="PON47939.1"/>
    <property type="molecule type" value="Genomic_DNA"/>
</dbReference>
<evidence type="ECO:0000313" key="2">
    <source>
        <dbReference type="EMBL" id="PON47939.1"/>
    </source>
</evidence>
<comment type="caution">
    <text evidence="2">The sequence shown here is derived from an EMBL/GenBank/DDBJ whole genome shotgun (WGS) entry which is preliminary data.</text>
</comment>
<feature type="compositionally biased region" description="Polar residues" evidence="1">
    <location>
        <begin position="7"/>
        <end position="18"/>
    </location>
</feature>
<organism evidence="2 3">
    <name type="scientific">Trema orientale</name>
    <name type="common">Charcoal tree</name>
    <name type="synonym">Celtis orientalis</name>
    <dbReference type="NCBI Taxonomy" id="63057"/>
    <lineage>
        <taxon>Eukaryota</taxon>
        <taxon>Viridiplantae</taxon>
        <taxon>Streptophyta</taxon>
        <taxon>Embryophyta</taxon>
        <taxon>Tracheophyta</taxon>
        <taxon>Spermatophyta</taxon>
        <taxon>Magnoliopsida</taxon>
        <taxon>eudicotyledons</taxon>
        <taxon>Gunneridae</taxon>
        <taxon>Pentapetalae</taxon>
        <taxon>rosids</taxon>
        <taxon>fabids</taxon>
        <taxon>Rosales</taxon>
        <taxon>Cannabaceae</taxon>
        <taxon>Trema</taxon>
    </lineage>
</organism>
<sequence>DKKSTTTHEAQTGDHSGASSTVINSSTSSESSTEKEIEELKEINKKQEKRISNLESKALDDMNRYSVVQGVILSSISANTFRCNHWWIPFLLSLLTGILKSVNLCRNTYEFLKCSEELDQNIYSI</sequence>
<proteinExistence type="predicted"/>